<dbReference type="InterPro" id="IPR003593">
    <property type="entry name" value="AAA+_ATPase"/>
</dbReference>
<accession>A0ABX7YME2</accession>
<dbReference type="InterPro" id="IPR017871">
    <property type="entry name" value="ABC_transporter-like_CS"/>
</dbReference>
<dbReference type="Proteomes" id="UP000677616">
    <property type="component" value="Chromosome"/>
</dbReference>
<evidence type="ECO:0000313" key="4">
    <source>
        <dbReference type="EMBL" id="QUE54756.1"/>
    </source>
</evidence>
<dbReference type="PROSITE" id="PS00211">
    <property type="entry name" value="ABC_TRANSPORTER_1"/>
    <property type="match status" value="1"/>
</dbReference>
<feature type="domain" description="ABC transporter" evidence="3">
    <location>
        <begin position="5"/>
        <end position="252"/>
    </location>
</feature>
<dbReference type="InterPro" id="IPR015854">
    <property type="entry name" value="ABC_transpr_LolD-like"/>
</dbReference>
<sequence length="252" mass="27851">MKEIVTLTNATVHVNNGLDQERLILDDVSLTIYEKDFITILGGNGAGKSTLFNVIAGSLSLTSGTVHILGENVTNWSAERRAKYLGRVFQDPKMGTAPRMTVAENLLIAKYQGEGRGLVPRRLPHHMAEFEALLPLVGNGLEKQVTTPAGFLSGGQRQALSLLMATLKQPELLLLDEHTAALDPKTSVSLMELTDQLIAQRSLTALMVTHQMEDALHYGNRLIVMKDGRIIKDLTKEEKAQMSLDDYYHLFE</sequence>
<dbReference type="PANTHER" id="PTHR24220:SF692">
    <property type="entry name" value="ABC TRANSPORTER DOMAIN-CONTAINING PROTEIN"/>
    <property type="match status" value="1"/>
</dbReference>
<gene>
    <name evidence="4" type="ORF">INT76_02390</name>
</gene>
<evidence type="ECO:0000256" key="2">
    <source>
        <dbReference type="ARBA" id="ARBA00022840"/>
    </source>
</evidence>
<evidence type="ECO:0000259" key="3">
    <source>
        <dbReference type="PROSITE" id="PS50893"/>
    </source>
</evidence>
<dbReference type="RefSeq" id="WP_212571819.1">
    <property type="nucleotide sequence ID" value="NZ_CP073084.1"/>
</dbReference>
<keyword evidence="5" id="KW-1185">Reference proteome</keyword>
<reference evidence="4 5" key="1">
    <citation type="submission" date="2021-04" db="EMBL/GenBank/DDBJ databases">
        <title>Complete genome sequence of a novel Streptococcus species.</title>
        <authorList>
            <person name="Teng J.L.L."/>
        </authorList>
    </citation>
    <scope>NUCLEOTIDE SEQUENCE [LARGE SCALE GENOMIC DNA]</scope>
    <source>
        <strain evidence="4 5">HKU75</strain>
    </source>
</reference>
<proteinExistence type="predicted"/>
<evidence type="ECO:0000313" key="5">
    <source>
        <dbReference type="Proteomes" id="UP000677616"/>
    </source>
</evidence>
<evidence type="ECO:0000256" key="1">
    <source>
        <dbReference type="ARBA" id="ARBA00022741"/>
    </source>
</evidence>
<protein>
    <submittedName>
        <fullName evidence="4">ATP-binding cassette domain-containing protein</fullName>
    </submittedName>
</protein>
<dbReference type="Pfam" id="PF00005">
    <property type="entry name" value="ABC_tran"/>
    <property type="match status" value="1"/>
</dbReference>
<keyword evidence="1" id="KW-0547">Nucleotide-binding</keyword>
<dbReference type="InterPro" id="IPR003439">
    <property type="entry name" value="ABC_transporter-like_ATP-bd"/>
</dbReference>
<dbReference type="EMBL" id="CP073084">
    <property type="protein sequence ID" value="QUE54756.1"/>
    <property type="molecule type" value="Genomic_DNA"/>
</dbReference>
<dbReference type="PANTHER" id="PTHR24220">
    <property type="entry name" value="IMPORT ATP-BINDING PROTEIN"/>
    <property type="match status" value="1"/>
</dbReference>
<dbReference type="GO" id="GO:0005524">
    <property type="term" value="F:ATP binding"/>
    <property type="evidence" value="ECO:0007669"/>
    <property type="project" value="UniProtKB-KW"/>
</dbReference>
<dbReference type="Gene3D" id="3.40.50.300">
    <property type="entry name" value="P-loop containing nucleotide triphosphate hydrolases"/>
    <property type="match status" value="1"/>
</dbReference>
<keyword evidence="2 4" id="KW-0067">ATP-binding</keyword>
<dbReference type="SMART" id="SM00382">
    <property type="entry name" value="AAA"/>
    <property type="match status" value="1"/>
</dbReference>
<organism evidence="4 5">
    <name type="scientific">Streptococcus oriscaviae</name>
    <dbReference type="NCBI Taxonomy" id="2781599"/>
    <lineage>
        <taxon>Bacteria</taxon>
        <taxon>Bacillati</taxon>
        <taxon>Bacillota</taxon>
        <taxon>Bacilli</taxon>
        <taxon>Lactobacillales</taxon>
        <taxon>Streptococcaceae</taxon>
        <taxon>Streptococcus</taxon>
    </lineage>
</organism>
<name>A0ABX7YME2_9STRE</name>
<dbReference type="SUPFAM" id="SSF52540">
    <property type="entry name" value="P-loop containing nucleoside triphosphate hydrolases"/>
    <property type="match status" value="1"/>
</dbReference>
<dbReference type="InterPro" id="IPR027417">
    <property type="entry name" value="P-loop_NTPase"/>
</dbReference>
<dbReference type="PROSITE" id="PS50893">
    <property type="entry name" value="ABC_TRANSPORTER_2"/>
    <property type="match status" value="1"/>
</dbReference>